<dbReference type="FunFam" id="2.30.38.10:FF:000001">
    <property type="entry name" value="Non-ribosomal peptide synthetase PvdI"/>
    <property type="match status" value="1"/>
</dbReference>
<evidence type="ECO:0000256" key="1">
    <source>
        <dbReference type="ARBA" id="ARBA00001957"/>
    </source>
</evidence>
<feature type="region of interest" description="Disordered" evidence="5">
    <location>
        <begin position="608"/>
        <end position="645"/>
    </location>
</feature>
<evidence type="ECO:0000256" key="5">
    <source>
        <dbReference type="SAM" id="MobiDB-lite"/>
    </source>
</evidence>
<dbReference type="InterPro" id="IPR045851">
    <property type="entry name" value="AMP-bd_C_sf"/>
</dbReference>
<evidence type="ECO:0000256" key="2">
    <source>
        <dbReference type="ARBA" id="ARBA00006432"/>
    </source>
</evidence>
<dbReference type="InterPro" id="IPR000873">
    <property type="entry name" value="AMP-dep_synth/lig_dom"/>
</dbReference>
<dbReference type="FunFam" id="3.30.559.10:FF:000012">
    <property type="entry name" value="Non-ribosomal peptide synthetase"/>
    <property type="match status" value="1"/>
</dbReference>
<dbReference type="PANTHER" id="PTHR45527:SF1">
    <property type="entry name" value="FATTY ACID SYNTHASE"/>
    <property type="match status" value="1"/>
</dbReference>
<dbReference type="SUPFAM" id="SSF52777">
    <property type="entry name" value="CoA-dependent acyltransferases"/>
    <property type="match status" value="4"/>
</dbReference>
<gene>
    <name evidence="7" type="primary">merP</name>
</gene>
<dbReference type="Pfam" id="PF00550">
    <property type="entry name" value="PP-binding"/>
    <property type="match status" value="1"/>
</dbReference>
<dbReference type="GO" id="GO:0003824">
    <property type="term" value="F:catalytic activity"/>
    <property type="evidence" value="ECO:0007669"/>
    <property type="project" value="InterPro"/>
</dbReference>
<dbReference type="InterPro" id="IPR023213">
    <property type="entry name" value="CAT-like_dom_sf"/>
</dbReference>
<feature type="compositionally biased region" description="Low complexity" evidence="5">
    <location>
        <begin position="621"/>
        <end position="640"/>
    </location>
</feature>
<dbReference type="GO" id="GO:0017000">
    <property type="term" value="P:antibiotic biosynthetic process"/>
    <property type="evidence" value="ECO:0007669"/>
    <property type="project" value="UniProtKB-ARBA"/>
</dbReference>
<dbReference type="Gene3D" id="3.40.50.980">
    <property type="match status" value="2"/>
</dbReference>
<protein>
    <submittedName>
        <fullName evidence="7">MerP</fullName>
    </submittedName>
</protein>
<dbReference type="SMART" id="SM00823">
    <property type="entry name" value="PKS_PP"/>
    <property type="match status" value="1"/>
</dbReference>
<dbReference type="GO" id="GO:0043041">
    <property type="term" value="P:amino acid activation for nonribosomal peptide biosynthetic process"/>
    <property type="evidence" value="ECO:0007669"/>
    <property type="project" value="TreeGrafter"/>
</dbReference>
<dbReference type="EMBL" id="DQ885223">
    <property type="protein sequence ID" value="ABJ97436.1"/>
    <property type="molecule type" value="Genomic_DNA"/>
</dbReference>
<dbReference type="CDD" id="cd19531">
    <property type="entry name" value="LCL_NRPS-like"/>
    <property type="match status" value="2"/>
</dbReference>
<evidence type="ECO:0000259" key="6">
    <source>
        <dbReference type="PROSITE" id="PS50075"/>
    </source>
</evidence>
<dbReference type="GO" id="GO:0072330">
    <property type="term" value="P:monocarboxylic acid biosynthetic process"/>
    <property type="evidence" value="ECO:0007669"/>
    <property type="project" value="UniProtKB-ARBA"/>
</dbReference>
<dbReference type="GO" id="GO:0005829">
    <property type="term" value="C:cytosol"/>
    <property type="evidence" value="ECO:0007669"/>
    <property type="project" value="TreeGrafter"/>
</dbReference>
<dbReference type="PROSITE" id="PS00012">
    <property type="entry name" value="PHOSPHOPANTETHEINE"/>
    <property type="match status" value="1"/>
</dbReference>
<dbReference type="GO" id="GO:0044550">
    <property type="term" value="P:secondary metabolite biosynthetic process"/>
    <property type="evidence" value="ECO:0007669"/>
    <property type="project" value="TreeGrafter"/>
</dbReference>
<dbReference type="PROSITE" id="PS00455">
    <property type="entry name" value="AMP_BINDING"/>
    <property type="match status" value="1"/>
</dbReference>
<dbReference type="Gene3D" id="3.30.300.30">
    <property type="match status" value="1"/>
</dbReference>
<evidence type="ECO:0000256" key="3">
    <source>
        <dbReference type="ARBA" id="ARBA00022450"/>
    </source>
</evidence>
<name>A0FCL0_STRVO</name>
<dbReference type="SUPFAM" id="SSF47336">
    <property type="entry name" value="ACP-like"/>
    <property type="match status" value="1"/>
</dbReference>
<dbReference type="InterPro" id="IPR010071">
    <property type="entry name" value="AA_adenyl_dom"/>
</dbReference>
<dbReference type="Pfam" id="PF00501">
    <property type="entry name" value="AMP-binding"/>
    <property type="match status" value="1"/>
</dbReference>
<evidence type="ECO:0000313" key="7">
    <source>
        <dbReference type="EMBL" id="ABJ97436.1"/>
    </source>
</evidence>
<sequence>MGHSGAPKSRGLSAAMSNLFERTRRNESTGIVPVDRGRELRASFAQQRLWFLDQLEPGNASYNLPFAVRVRGRLDIPHLSRALSLVVARHEALRTTFGEAGGQPVQRIQPPAPVPVRLEPVPGDSEEERLAEVRRLAGAEITEPFDLSTGPLLRAKALRLDEHDHVLLLTVHHVATDAWSQGIVVRELSAAYEALDAGREPVLPPLPVQYADYAEWERDWLSGPTLRRQLDYWTKRLDGMAPALELPTDRPRPSVARQEGDAVRWELPAELIRAARRLGAGENATLYMTLLAAFQLVLGRYVDSDDITVGTPVANRGRAEVEGLIGFFVNTVVLRTDLSGDPTFRQLLGRVRDMAAGAFAHGDLPFEYLVEQVHPERDLSRNPLVQVLFQMINVPAERLALPGARTEPYDHGGILTRMDLEVHLVEIEDGVLGHIVFSKALFDTSTIERLLHHVTVVLRGVLAEPDRCISEISPLDEAERTKVLEEFNATTGPVPAGSLPALFTAQVERRPDAVAVISGGDRVTYAELDQRANQLAHLLAGRGVGPEALVGLCVDRGIEMIVAILAILKLGAAYVPIDPNHPRGRVQFVLADAGVTVAVTQQRFTGLLETPEAPGKPEVSGTHGVPGAAPGAPDAPEASGTPDAPGTPGIRLILLDAEREPLAGQPRTPPTARPSAQNLAYVIYTSGSTGVPKGILMPATCVLNLVAWQKKALPIGPDAKTAQFAMLTFDISLQEIFSALLYGETIVVPGEELRMDPVEFATWVHTNEIDQLFVPNVMLRAISEEVDPHGTELAALRHLSQAGEPLSLHHDLRELCAHRPELRLHNHYGPSEAHVVTSYSLPAEVAEWPLTAPIGRPIGNTRVYVVDRRLRPVPVGVPGELCVAGEGLARGYLGRPDLTAARFVADPFRGDGSRMYRSGDLVRWLPDGNLEFLGRIDDQVKIRGFRIEPGEIEAILARHQDVLHTAVMVREDTPADKRLVAYVVADATAADRPGRLTETLRRYVESAVPEYMVPSAFVLLDTMPVTSGGKIDRKALPAPDLRTVLEVGYVAPRTPEEEAVCRVYTDLLGATRVGIDDDFFALGGHSLIATRVVARLRSALGIAVPLKAVFQQRTPRQLAATLTAAARSGPEPELPPLIPTRRDQPIPLTFAQQQTDLFFGDVLDAGHWNIPMAVRVSGELDLDCLRRAMDLLIDRHEALRTAFVRETDRYVQVIRPSAPVQVEVAEARDEAEASVLAGQEAARPFDLTRGPLARLRVLRLAESDHVLVLTLHHLVTDGWSQGVLVRDLSIVYAALLRGTEPDLPPVPVQYADVASWERKWLHGPLLRRQLDFWKRHFAGMAPAELPTDRPRAASARYESDIFRWRLPKDAVETARRLGESSNATLYMTLLTALKVVMSARSDNQDVLVGVPTANRGRDELENTVGLVSKMLALRTEVSGATDFGTLLATVRDAMSDAHTHQDVPFVSVLKHIGEHTGGLGGGPAGEHTDDRVGGRAGTRLSDDPPVKVIFQIVNTPPRPLRLTGLTAEPFLMTHPPVTVNVDMEIDLYESAEDGGLAGTVLYSKSLFDRATIERFCDDVVAVVSTAAADPGRPVSQVWQGRGRDQ</sequence>
<dbReference type="InterPro" id="IPR020806">
    <property type="entry name" value="PKS_PP-bd"/>
</dbReference>
<organism evidence="7">
    <name type="scientific">Streptomyces violaceusniger</name>
    <dbReference type="NCBI Taxonomy" id="68280"/>
    <lineage>
        <taxon>Bacteria</taxon>
        <taxon>Bacillati</taxon>
        <taxon>Actinomycetota</taxon>
        <taxon>Actinomycetes</taxon>
        <taxon>Kitasatosporales</taxon>
        <taxon>Streptomycetaceae</taxon>
        <taxon>Streptomyces</taxon>
        <taxon>Streptomyces violaceusniger group</taxon>
    </lineage>
</organism>
<dbReference type="GO" id="GO:0031177">
    <property type="term" value="F:phosphopantetheine binding"/>
    <property type="evidence" value="ECO:0007669"/>
    <property type="project" value="InterPro"/>
</dbReference>
<dbReference type="InterPro" id="IPR036736">
    <property type="entry name" value="ACP-like_sf"/>
</dbReference>
<dbReference type="PANTHER" id="PTHR45527">
    <property type="entry name" value="NONRIBOSOMAL PEPTIDE SYNTHETASE"/>
    <property type="match status" value="1"/>
</dbReference>
<dbReference type="CDD" id="cd17651">
    <property type="entry name" value="A_NRPS_VisG_like"/>
    <property type="match status" value="1"/>
</dbReference>
<feature type="domain" description="Carrier" evidence="6">
    <location>
        <begin position="1051"/>
        <end position="1126"/>
    </location>
</feature>
<dbReference type="Pfam" id="PF13193">
    <property type="entry name" value="AMP-binding_C"/>
    <property type="match status" value="1"/>
</dbReference>
<dbReference type="InterPro" id="IPR001242">
    <property type="entry name" value="Condensation_dom"/>
</dbReference>
<dbReference type="GO" id="GO:0008610">
    <property type="term" value="P:lipid biosynthetic process"/>
    <property type="evidence" value="ECO:0007669"/>
    <property type="project" value="UniProtKB-ARBA"/>
</dbReference>
<comment type="cofactor">
    <cofactor evidence="1">
        <name>pantetheine 4'-phosphate</name>
        <dbReference type="ChEBI" id="CHEBI:47942"/>
    </cofactor>
</comment>
<dbReference type="InterPro" id="IPR009081">
    <property type="entry name" value="PP-bd_ACP"/>
</dbReference>
<dbReference type="Gene3D" id="2.30.38.10">
    <property type="entry name" value="Luciferase, Domain 3"/>
    <property type="match status" value="1"/>
</dbReference>
<dbReference type="InterPro" id="IPR025110">
    <property type="entry name" value="AMP-bd_C"/>
</dbReference>
<accession>A0FCL0</accession>
<reference evidence="7" key="1">
    <citation type="journal article" date="2006" name="Microbiology">
        <title>Organization of the biosynthetic gene cluster in Streptomyces sp. DSM 4137 for the novel neuroprotectant polyketide meridamycin.</title>
        <authorList>
            <person name="Sun Y."/>
            <person name="Hong H."/>
            <person name="Samboskyy M."/>
            <person name="Mironenko T."/>
            <person name="Leadlay P.F."/>
            <person name="Haydock S.F."/>
        </authorList>
    </citation>
    <scope>NUCLEOTIDE SEQUENCE</scope>
    <source>
        <strain evidence="7">DSM 4137</strain>
    </source>
</reference>
<comment type="similarity">
    <text evidence="2">Belongs to the ATP-dependent AMP-binding enzyme family.</text>
</comment>
<dbReference type="Gene3D" id="3.30.559.30">
    <property type="entry name" value="Nonribosomal peptide synthetase, condensation domain"/>
    <property type="match status" value="2"/>
</dbReference>
<dbReference type="Pfam" id="PF00668">
    <property type="entry name" value="Condensation"/>
    <property type="match status" value="2"/>
</dbReference>
<dbReference type="FunFam" id="1.10.1200.10:FF:000016">
    <property type="entry name" value="Non-ribosomal peptide synthase"/>
    <property type="match status" value="1"/>
</dbReference>
<dbReference type="Gene3D" id="1.10.1200.10">
    <property type="entry name" value="ACP-like"/>
    <property type="match status" value="1"/>
</dbReference>
<dbReference type="InterPro" id="IPR006162">
    <property type="entry name" value="Ppantetheine_attach_site"/>
</dbReference>
<dbReference type="PROSITE" id="PS50075">
    <property type="entry name" value="CARRIER"/>
    <property type="match status" value="1"/>
</dbReference>
<dbReference type="InterPro" id="IPR020845">
    <property type="entry name" value="AMP-binding_CS"/>
</dbReference>
<dbReference type="Gene3D" id="3.30.559.10">
    <property type="entry name" value="Chloramphenicol acetyltransferase-like domain"/>
    <property type="match status" value="2"/>
</dbReference>
<dbReference type="NCBIfam" id="TIGR01733">
    <property type="entry name" value="AA-adenyl-dom"/>
    <property type="match status" value="1"/>
</dbReference>
<proteinExistence type="inferred from homology"/>
<keyword evidence="3" id="KW-0596">Phosphopantetheine</keyword>
<dbReference type="FunFam" id="3.30.300.30:FF:000010">
    <property type="entry name" value="Enterobactin synthetase component F"/>
    <property type="match status" value="1"/>
</dbReference>
<feature type="region of interest" description="Disordered" evidence="5">
    <location>
        <begin position="1476"/>
        <end position="1498"/>
    </location>
</feature>
<evidence type="ECO:0000256" key="4">
    <source>
        <dbReference type="ARBA" id="ARBA00022553"/>
    </source>
</evidence>
<keyword evidence="4" id="KW-0597">Phosphoprotein</keyword>
<dbReference type="SUPFAM" id="SSF56801">
    <property type="entry name" value="Acetyl-CoA synthetase-like"/>
    <property type="match status" value="1"/>
</dbReference>